<accession>A0A0A9FWE2</accession>
<reference evidence="2" key="1">
    <citation type="submission" date="2014-09" db="EMBL/GenBank/DDBJ databases">
        <authorList>
            <person name="Magalhaes I.L.F."/>
            <person name="Oliveira U."/>
            <person name="Santos F.R."/>
            <person name="Vidigal T.H.D.A."/>
            <person name="Brescovit A.D."/>
            <person name="Santos A.J."/>
        </authorList>
    </citation>
    <scope>NUCLEOTIDE SEQUENCE</scope>
    <source>
        <tissue evidence="2">Shoot tissue taken approximately 20 cm above the soil surface</tissue>
    </source>
</reference>
<proteinExistence type="predicted"/>
<sequence length="75" mass="7814">MSRRSATRRRAQTGTGWKTTVADTRVSAGMAAAAAGGTVVTRGVPTVGRRSGAMGATSPEIIKSNPHRHRRGGLR</sequence>
<dbReference type="EMBL" id="GBRH01180751">
    <property type="protein sequence ID" value="JAE17145.1"/>
    <property type="molecule type" value="Transcribed_RNA"/>
</dbReference>
<feature type="region of interest" description="Disordered" evidence="1">
    <location>
        <begin position="44"/>
        <end position="75"/>
    </location>
</feature>
<protein>
    <submittedName>
        <fullName evidence="2">Uncharacterized protein</fullName>
    </submittedName>
</protein>
<evidence type="ECO:0000313" key="2">
    <source>
        <dbReference type="EMBL" id="JAE17145.1"/>
    </source>
</evidence>
<feature type="compositionally biased region" description="Basic residues" evidence="1">
    <location>
        <begin position="65"/>
        <end position="75"/>
    </location>
</feature>
<evidence type="ECO:0000256" key="1">
    <source>
        <dbReference type="SAM" id="MobiDB-lite"/>
    </source>
</evidence>
<organism evidence="2">
    <name type="scientific">Arundo donax</name>
    <name type="common">Giant reed</name>
    <name type="synonym">Donax arundinaceus</name>
    <dbReference type="NCBI Taxonomy" id="35708"/>
    <lineage>
        <taxon>Eukaryota</taxon>
        <taxon>Viridiplantae</taxon>
        <taxon>Streptophyta</taxon>
        <taxon>Embryophyta</taxon>
        <taxon>Tracheophyta</taxon>
        <taxon>Spermatophyta</taxon>
        <taxon>Magnoliopsida</taxon>
        <taxon>Liliopsida</taxon>
        <taxon>Poales</taxon>
        <taxon>Poaceae</taxon>
        <taxon>PACMAD clade</taxon>
        <taxon>Arundinoideae</taxon>
        <taxon>Arundineae</taxon>
        <taxon>Arundo</taxon>
    </lineage>
</organism>
<name>A0A0A9FWE2_ARUDO</name>
<dbReference type="AlphaFoldDB" id="A0A0A9FWE2"/>
<reference evidence="2" key="2">
    <citation type="journal article" date="2015" name="Data Brief">
        <title>Shoot transcriptome of the giant reed, Arundo donax.</title>
        <authorList>
            <person name="Barrero R.A."/>
            <person name="Guerrero F.D."/>
            <person name="Moolhuijzen P."/>
            <person name="Goolsby J.A."/>
            <person name="Tidwell J."/>
            <person name="Bellgard S.E."/>
            <person name="Bellgard M.I."/>
        </authorList>
    </citation>
    <scope>NUCLEOTIDE SEQUENCE</scope>
    <source>
        <tissue evidence="2">Shoot tissue taken approximately 20 cm above the soil surface</tissue>
    </source>
</reference>